<dbReference type="InterPro" id="IPR011991">
    <property type="entry name" value="ArsR-like_HTH"/>
</dbReference>
<dbReference type="PROSITE" id="PS50995">
    <property type="entry name" value="HTH_MARR_2"/>
    <property type="match status" value="1"/>
</dbReference>
<dbReference type="AlphaFoldDB" id="A0A3E0H046"/>
<keyword evidence="3" id="KW-0238">DNA-binding</keyword>
<dbReference type="InterPro" id="IPR039422">
    <property type="entry name" value="MarR/SlyA-like"/>
</dbReference>
<dbReference type="InterPro" id="IPR000835">
    <property type="entry name" value="HTH_MarR-typ"/>
</dbReference>
<dbReference type="GO" id="GO:0003700">
    <property type="term" value="F:DNA-binding transcription factor activity"/>
    <property type="evidence" value="ECO:0007669"/>
    <property type="project" value="InterPro"/>
</dbReference>
<dbReference type="RefSeq" id="WP_116179954.1">
    <property type="nucleotide sequence ID" value="NZ_CP144375.1"/>
</dbReference>
<name>A0A3E0H046_9PSEU</name>
<dbReference type="PANTHER" id="PTHR33164:SF57">
    <property type="entry name" value="MARR-FAMILY TRANSCRIPTIONAL REGULATOR"/>
    <property type="match status" value="1"/>
</dbReference>
<gene>
    <name evidence="3" type="ORF">BCF44_11845</name>
</gene>
<protein>
    <submittedName>
        <fullName evidence="3">DNA-binding MarR family transcriptional regulator</fullName>
    </submittedName>
</protein>
<feature type="domain" description="HTH marR-type" evidence="2">
    <location>
        <begin position="1"/>
        <end position="134"/>
    </location>
</feature>
<sequence>MVSREDVEGLVAALFTVNGGLTKAAKQRPKAAELRLLQTVAMHEGSRPSELAEAMGVDRSLVTRQLRDLEDEGKVKVSPDPRDGRAFIAELTELGRQQIAELTEFGMRRFESFVADWEADELRELTRLLWKFEHSKAAVVEREQQEHQRPERGRARRARGNTE</sequence>
<reference evidence="3 4" key="1">
    <citation type="submission" date="2018-08" db="EMBL/GenBank/DDBJ databases">
        <title>Genomic Encyclopedia of Archaeal and Bacterial Type Strains, Phase II (KMG-II): from individual species to whole genera.</title>
        <authorList>
            <person name="Goeker M."/>
        </authorList>
    </citation>
    <scope>NUCLEOTIDE SEQUENCE [LARGE SCALE GENOMIC DNA]</scope>
    <source>
        <strain evidence="3 4">DSM 45791</strain>
    </source>
</reference>
<evidence type="ECO:0000259" key="2">
    <source>
        <dbReference type="PROSITE" id="PS50995"/>
    </source>
</evidence>
<evidence type="ECO:0000313" key="4">
    <source>
        <dbReference type="Proteomes" id="UP000256269"/>
    </source>
</evidence>
<dbReference type="CDD" id="cd00090">
    <property type="entry name" value="HTH_ARSR"/>
    <property type="match status" value="1"/>
</dbReference>
<dbReference type="GO" id="GO:0006950">
    <property type="term" value="P:response to stress"/>
    <property type="evidence" value="ECO:0007669"/>
    <property type="project" value="TreeGrafter"/>
</dbReference>
<dbReference type="SUPFAM" id="SSF46785">
    <property type="entry name" value="Winged helix' DNA-binding domain"/>
    <property type="match status" value="1"/>
</dbReference>
<organism evidence="3 4">
    <name type="scientific">Kutzneria buriramensis</name>
    <dbReference type="NCBI Taxonomy" id="1045776"/>
    <lineage>
        <taxon>Bacteria</taxon>
        <taxon>Bacillati</taxon>
        <taxon>Actinomycetota</taxon>
        <taxon>Actinomycetes</taxon>
        <taxon>Pseudonocardiales</taxon>
        <taxon>Pseudonocardiaceae</taxon>
        <taxon>Kutzneria</taxon>
    </lineage>
</organism>
<dbReference type="OrthoDB" id="5148120at2"/>
<accession>A0A3E0H046</accession>
<dbReference type="GO" id="GO:0003677">
    <property type="term" value="F:DNA binding"/>
    <property type="evidence" value="ECO:0007669"/>
    <property type="project" value="UniProtKB-KW"/>
</dbReference>
<evidence type="ECO:0000313" key="3">
    <source>
        <dbReference type="EMBL" id="REH35185.1"/>
    </source>
</evidence>
<evidence type="ECO:0000256" key="1">
    <source>
        <dbReference type="SAM" id="MobiDB-lite"/>
    </source>
</evidence>
<dbReference type="Gene3D" id="1.10.10.10">
    <property type="entry name" value="Winged helix-like DNA-binding domain superfamily/Winged helix DNA-binding domain"/>
    <property type="match status" value="1"/>
</dbReference>
<keyword evidence="4" id="KW-1185">Reference proteome</keyword>
<dbReference type="PRINTS" id="PR00598">
    <property type="entry name" value="HTHMARR"/>
</dbReference>
<dbReference type="InterPro" id="IPR036388">
    <property type="entry name" value="WH-like_DNA-bd_sf"/>
</dbReference>
<dbReference type="Proteomes" id="UP000256269">
    <property type="component" value="Unassembled WGS sequence"/>
</dbReference>
<feature type="compositionally biased region" description="Basic residues" evidence="1">
    <location>
        <begin position="154"/>
        <end position="163"/>
    </location>
</feature>
<dbReference type="InterPro" id="IPR036390">
    <property type="entry name" value="WH_DNA-bd_sf"/>
</dbReference>
<dbReference type="EMBL" id="QUNO01000018">
    <property type="protein sequence ID" value="REH35185.1"/>
    <property type="molecule type" value="Genomic_DNA"/>
</dbReference>
<dbReference type="Pfam" id="PF01047">
    <property type="entry name" value="MarR"/>
    <property type="match status" value="1"/>
</dbReference>
<comment type="caution">
    <text evidence="3">The sequence shown here is derived from an EMBL/GenBank/DDBJ whole genome shotgun (WGS) entry which is preliminary data.</text>
</comment>
<feature type="region of interest" description="Disordered" evidence="1">
    <location>
        <begin position="139"/>
        <end position="163"/>
    </location>
</feature>
<dbReference type="PANTHER" id="PTHR33164">
    <property type="entry name" value="TRANSCRIPTIONAL REGULATOR, MARR FAMILY"/>
    <property type="match status" value="1"/>
</dbReference>
<dbReference type="SMART" id="SM00347">
    <property type="entry name" value="HTH_MARR"/>
    <property type="match status" value="1"/>
</dbReference>
<proteinExistence type="predicted"/>
<feature type="compositionally biased region" description="Basic and acidic residues" evidence="1">
    <location>
        <begin position="139"/>
        <end position="153"/>
    </location>
</feature>